<feature type="non-terminal residue" evidence="1">
    <location>
        <position position="89"/>
    </location>
</feature>
<comment type="caution">
    <text evidence="1">The sequence shown here is derived from an EMBL/GenBank/DDBJ whole genome shotgun (WGS) entry which is preliminary data.</text>
</comment>
<proteinExistence type="predicted"/>
<dbReference type="SUPFAM" id="SSF89550">
    <property type="entry name" value="PHP domain-like"/>
    <property type="match status" value="1"/>
</dbReference>
<evidence type="ECO:0000313" key="1">
    <source>
        <dbReference type="EMBL" id="MFC6726015.1"/>
    </source>
</evidence>
<accession>A0ABD5S341</accession>
<protein>
    <submittedName>
        <fullName evidence="1">PHP domain-containing protein</fullName>
    </submittedName>
</protein>
<dbReference type="Proteomes" id="UP001596328">
    <property type="component" value="Unassembled WGS sequence"/>
</dbReference>
<evidence type="ECO:0000313" key="2">
    <source>
        <dbReference type="Proteomes" id="UP001596328"/>
    </source>
</evidence>
<gene>
    <name evidence="1" type="ORF">ACFQE1_16925</name>
</gene>
<sequence length="89" mass="10042">MHAKVLDERVVARAKSRGIDVLVYAPHFVRLPDARETATRFSDDDLLVVPAREVFTGSWRDRKHVLAVGLSEPVPDFVELDAALAEFER</sequence>
<dbReference type="Gene3D" id="3.20.20.140">
    <property type="entry name" value="Metal-dependent hydrolases"/>
    <property type="match status" value="1"/>
</dbReference>
<reference evidence="1 2" key="1">
    <citation type="journal article" date="2019" name="Int. J. Syst. Evol. Microbiol.">
        <title>The Global Catalogue of Microorganisms (GCM) 10K type strain sequencing project: providing services to taxonomists for standard genome sequencing and annotation.</title>
        <authorList>
            <consortium name="The Broad Institute Genomics Platform"/>
            <consortium name="The Broad Institute Genome Sequencing Center for Infectious Disease"/>
            <person name="Wu L."/>
            <person name="Ma J."/>
        </authorList>
    </citation>
    <scope>NUCLEOTIDE SEQUENCE [LARGE SCALE GENOMIC DNA]</scope>
    <source>
        <strain evidence="1 2">NBRC 111368</strain>
    </source>
</reference>
<name>A0ABD5S341_9EURY</name>
<dbReference type="EMBL" id="JBHSWU010000838">
    <property type="protein sequence ID" value="MFC6726015.1"/>
    <property type="molecule type" value="Genomic_DNA"/>
</dbReference>
<organism evidence="1 2">
    <name type="scientific">Halobium palmae</name>
    <dbReference type="NCBI Taxonomy" id="1776492"/>
    <lineage>
        <taxon>Archaea</taxon>
        <taxon>Methanobacteriati</taxon>
        <taxon>Methanobacteriota</taxon>
        <taxon>Stenosarchaea group</taxon>
        <taxon>Halobacteria</taxon>
        <taxon>Halobacteriales</taxon>
        <taxon>Haloferacaceae</taxon>
        <taxon>Halobium</taxon>
    </lineage>
</organism>
<dbReference type="InterPro" id="IPR016195">
    <property type="entry name" value="Pol/histidinol_Pase-like"/>
</dbReference>
<dbReference type="AlphaFoldDB" id="A0ABD5S341"/>
<keyword evidence="2" id="KW-1185">Reference proteome</keyword>